<dbReference type="GeneID" id="54299106"/>
<name>A0A6A6BTE5_9PEZI</name>
<proteinExistence type="predicted"/>
<dbReference type="EMBL" id="ML995474">
    <property type="protein sequence ID" value="KAF2147260.1"/>
    <property type="molecule type" value="Genomic_DNA"/>
</dbReference>
<keyword evidence="3" id="KW-1185">Reference proteome</keyword>
<feature type="chain" id="PRO_5025635664" evidence="1">
    <location>
        <begin position="19"/>
        <end position="196"/>
    </location>
</feature>
<protein>
    <submittedName>
        <fullName evidence="2">Uncharacterized protein</fullName>
    </submittedName>
</protein>
<evidence type="ECO:0000256" key="1">
    <source>
        <dbReference type="SAM" id="SignalP"/>
    </source>
</evidence>
<dbReference type="OrthoDB" id="3860394at2759"/>
<dbReference type="Proteomes" id="UP000799438">
    <property type="component" value="Unassembled WGS sequence"/>
</dbReference>
<dbReference type="AlphaFoldDB" id="A0A6A6BTE5"/>
<accession>A0A6A6BTE5</accession>
<gene>
    <name evidence="2" type="ORF">K452DRAFT_293717</name>
</gene>
<evidence type="ECO:0000313" key="2">
    <source>
        <dbReference type="EMBL" id="KAF2147260.1"/>
    </source>
</evidence>
<sequence>MRILILTLILFLISAPYAVDLPKDASSQWRILKTTIEDASSSIKGKSHLNSTLRLFANTGTANLLYNITHTINSSWGIAASDKPAFINGSSLPMDNKYNDYLKPVPDLVSALVALGSTWHLELNYPVYWGIEELARQVQGYGSALTRAGIISENATIRTIKMGSELVRAEKAWSKPGNLPGRLVPLRPFRNLRPPS</sequence>
<keyword evidence="1" id="KW-0732">Signal</keyword>
<organism evidence="2 3">
    <name type="scientific">Aplosporella prunicola CBS 121167</name>
    <dbReference type="NCBI Taxonomy" id="1176127"/>
    <lineage>
        <taxon>Eukaryota</taxon>
        <taxon>Fungi</taxon>
        <taxon>Dikarya</taxon>
        <taxon>Ascomycota</taxon>
        <taxon>Pezizomycotina</taxon>
        <taxon>Dothideomycetes</taxon>
        <taxon>Dothideomycetes incertae sedis</taxon>
        <taxon>Botryosphaeriales</taxon>
        <taxon>Aplosporellaceae</taxon>
        <taxon>Aplosporella</taxon>
    </lineage>
</organism>
<reference evidence="2" key="1">
    <citation type="journal article" date="2020" name="Stud. Mycol.">
        <title>101 Dothideomycetes genomes: a test case for predicting lifestyles and emergence of pathogens.</title>
        <authorList>
            <person name="Haridas S."/>
            <person name="Albert R."/>
            <person name="Binder M."/>
            <person name="Bloem J."/>
            <person name="Labutti K."/>
            <person name="Salamov A."/>
            <person name="Andreopoulos B."/>
            <person name="Baker S."/>
            <person name="Barry K."/>
            <person name="Bills G."/>
            <person name="Bluhm B."/>
            <person name="Cannon C."/>
            <person name="Castanera R."/>
            <person name="Culley D."/>
            <person name="Daum C."/>
            <person name="Ezra D."/>
            <person name="Gonzalez J."/>
            <person name="Henrissat B."/>
            <person name="Kuo A."/>
            <person name="Liang C."/>
            <person name="Lipzen A."/>
            <person name="Lutzoni F."/>
            <person name="Magnuson J."/>
            <person name="Mondo S."/>
            <person name="Nolan M."/>
            <person name="Ohm R."/>
            <person name="Pangilinan J."/>
            <person name="Park H.-J."/>
            <person name="Ramirez L."/>
            <person name="Alfaro M."/>
            <person name="Sun H."/>
            <person name="Tritt A."/>
            <person name="Yoshinaga Y."/>
            <person name="Zwiers L.-H."/>
            <person name="Turgeon B."/>
            <person name="Goodwin S."/>
            <person name="Spatafora J."/>
            <person name="Crous P."/>
            <person name="Grigoriev I."/>
        </authorList>
    </citation>
    <scope>NUCLEOTIDE SEQUENCE</scope>
    <source>
        <strain evidence="2">CBS 121167</strain>
    </source>
</reference>
<evidence type="ECO:0000313" key="3">
    <source>
        <dbReference type="Proteomes" id="UP000799438"/>
    </source>
</evidence>
<dbReference type="RefSeq" id="XP_033402968.1">
    <property type="nucleotide sequence ID" value="XM_033541610.1"/>
</dbReference>
<feature type="signal peptide" evidence="1">
    <location>
        <begin position="1"/>
        <end position="18"/>
    </location>
</feature>